<accession>A0A923S5K9</accession>
<reference evidence="1" key="1">
    <citation type="submission" date="2020-08" db="EMBL/GenBank/DDBJ databases">
        <title>Ramlibacter sp. GTP1 16S ribosomal RNA gene genome sequencing and assembly.</title>
        <authorList>
            <person name="Kang M."/>
        </authorList>
    </citation>
    <scope>NUCLEOTIDE SEQUENCE</scope>
    <source>
        <strain evidence="1">GTP1</strain>
    </source>
</reference>
<protein>
    <submittedName>
        <fullName evidence="1">Uncharacterized protein</fullName>
    </submittedName>
</protein>
<comment type="caution">
    <text evidence="1">The sequence shown here is derived from an EMBL/GenBank/DDBJ whole genome shotgun (WGS) entry which is preliminary data.</text>
</comment>
<name>A0A923S5K9_9BURK</name>
<dbReference type="RefSeq" id="WP_187085601.1">
    <property type="nucleotide sequence ID" value="NZ_JACORU010000022.1"/>
</dbReference>
<proteinExistence type="predicted"/>
<sequence length="173" mass="18071">MKKVAAAASDSATDVASWTKDLVLQHAPSPEELQAVKSRTLELAKNAGERLRELGSELADSKIGKDAAKGALVGGVIAVPVPLIGPIFGAAVGAIAGIYLGQLGGSESARLPMPAEGSDMYKRLLELEALREQKIISREQFESQVQRILDECSQAAMASSKGDQPATGTEKAT</sequence>
<dbReference type="Proteomes" id="UP000596827">
    <property type="component" value="Unassembled WGS sequence"/>
</dbReference>
<dbReference type="AlphaFoldDB" id="A0A923S5K9"/>
<dbReference type="EMBL" id="JACORU010000022">
    <property type="protein sequence ID" value="MBC5768680.1"/>
    <property type="molecule type" value="Genomic_DNA"/>
</dbReference>
<organism evidence="1 2">
    <name type="scientific">Ramlibacter albus</name>
    <dbReference type="NCBI Taxonomy" id="2079448"/>
    <lineage>
        <taxon>Bacteria</taxon>
        <taxon>Pseudomonadati</taxon>
        <taxon>Pseudomonadota</taxon>
        <taxon>Betaproteobacteria</taxon>
        <taxon>Burkholderiales</taxon>
        <taxon>Comamonadaceae</taxon>
        <taxon>Ramlibacter</taxon>
    </lineage>
</organism>
<keyword evidence="2" id="KW-1185">Reference proteome</keyword>
<evidence type="ECO:0000313" key="1">
    <source>
        <dbReference type="EMBL" id="MBC5768680.1"/>
    </source>
</evidence>
<gene>
    <name evidence="1" type="ORF">H8R02_29735</name>
</gene>
<evidence type="ECO:0000313" key="2">
    <source>
        <dbReference type="Proteomes" id="UP000596827"/>
    </source>
</evidence>